<keyword evidence="3" id="KW-0378">Hydrolase</keyword>
<evidence type="ECO:0000256" key="2">
    <source>
        <dbReference type="ARBA" id="ARBA00011901"/>
    </source>
</evidence>
<evidence type="ECO:0000256" key="1">
    <source>
        <dbReference type="ARBA" id="ARBA00001561"/>
    </source>
</evidence>
<feature type="compositionally biased region" description="Basic and acidic residues" evidence="4">
    <location>
        <begin position="115"/>
        <end position="137"/>
    </location>
</feature>
<dbReference type="SUPFAM" id="SSF53187">
    <property type="entry name" value="Zn-dependent exopeptidases"/>
    <property type="match status" value="1"/>
</dbReference>
<comment type="caution">
    <text evidence="7">The sequence shown here is derived from an EMBL/GenBank/DDBJ whole genome shotgun (WGS) entry which is preliminary data.</text>
</comment>
<comment type="catalytic activity">
    <reaction evidence="1">
        <text>Hydrolyzes the link between N-acetylmuramoyl residues and L-amino acid residues in certain cell-wall glycopeptides.</text>
        <dbReference type="EC" id="3.5.1.28"/>
    </reaction>
</comment>
<evidence type="ECO:0000313" key="8">
    <source>
        <dbReference type="Proteomes" id="UP000474296"/>
    </source>
</evidence>
<dbReference type="EC" id="3.5.1.28" evidence="2"/>
<dbReference type="PANTHER" id="PTHR30404">
    <property type="entry name" value="N-ACETYLMURAMOYL-L-ALANINE AMIDASE"/>
    <property type="match status" value="1"/>
</dbReference>
<dbReference type="GO" id="GO:0030288">
    <property type="term" value="C:outer membrane-bounded periplasmic space"/>
    <property type="evidence" value="ECO:0007669"/>
    <property type="project" value="TreeGrafter"/>
</dbReference>
<dbReference type="GO" id="GO:0009253">
    <property type="term" value="P:peptidoglycan catabolic process"/>
    <property type="evidence" value="ECO:0007669"/>
    <property type="project" value="InterPro"/>
</dbReference>
<feature type="signal peptide" evidence="5">
    <location>
        <begin position="1"/>
        <end position="22"/>
    </location>
</feature>
<feature type="region of interest" description="Disordered" evidence="4">
    <location>
        <begin position="115"/>
        <end position="141"/>
    </location>
</feature>
<evidence type="ECO:0000256" key="4">
    <source>
        <dbReference type="SAM" id="MobiDB-lite"/>
    </source>
</evidence>
<feature type="domain" description="MurNAc-LAA" evidence="6">
    <location>
        <begin position="279"/>
        <end position="392"/>
    </location>
</feature>
<sequence length="399" mass="45588">MRNLFFRSILFVFCTSFSSISAQTLDTIRAKAQKSDGIYAILRNNGFPPNAYIKDFLELNKKKLNGGTSLVLGEEYVLAVIKRAKTKTTVVKEVKDTKTDTTKATITKEQAVKKKEKKVITEAPPKEESPKSLEDSTKNSQNEVRLVGLPTSNDLFVNYPLFGEELSQVEIENNDLKGAIFYLISGHGGPDPGSVETVDGKLLAEDEYAYDVTLRLCRYLIARGAKVTMIIRDKNDGIRDERLLEVDYDEVNYPSDLISLDQKTRLKQRVDAVNDLYAVNKGKYQRLVTIHVDSRSRNNHKDVFFYHHKKSTSGKLMAQRLQSTFRNNYRKYQPKRRYSGTVTSRTLYVVKNTHPTMVYVELGNIKNPTDQKRLFSPKNREVMAKWLGEGLLLDYEKSK</sequence>
<reference evidence="7 8" key="1">
    <citation type="submission" date="2020-01" db="EMBL/GenBank/DDBJ databases">
        <title>Spongiivirga citrea KCTC 32990T.</title>
        <authorList>
            <person name="Wang G."/>
        </authorList>
    </citation>
    <scope>NUCLEOTIDE SEQUENCE [LARGE SCALE GENOMIC DNA]</scope>
    <source>
        <strain evidence="7 8">KCTC 32990</strain>
    </source>
</reference>
<dbReference type="InterPro" id="IPR002508">
    <property type="entry name" value="MurNAc-LAA_cat"/>
</dbReference>
<evidence type="ECO:0000256" key="3">
    <source>
        <dbReference type="ARBA" id="ARBA00022801"/>
    </source>
</evidence>
<dbReference type="InterPro" id="IPR050695">
    <property type="entry name" value="N-acetylmuramoyl_amidase_3"/>
</dbReference>
<evidence type="ECO:0000259" key="6">
    <source>
        <dbReference type="SMART" id="SM00646"/>
    </source>
</evidence>
<keyword evidence="8" id="KW-1185">Reference proteome</keyword>
<dbReference type="GO" id="GO:0008745">
    <property type="term" value="F:N-acetylmuramoyl-L-alanine amidase activity"/>
    <property type="evidence" value="ECO:0007669"/>
    <property type="project" value="UniProtKB-EC"/>
</dbReference>
<dbReference type="Proteomes" id="UP000474296">
    <property type="component" value="Unassembled WGS sequence"/>
</dbReference>
<feature type="chain" id="PRO_5026871526" description="N-acetylmuramoyl-L-alanine amidase" evidence="5">
    <location>
        <begin position="23"/>
        <end position="399"/>
    </location>
</feature>
<dbReference type="EMBL" id="JAABOQ010000002">
    <property type="protein sequence ID" value="NER16714.1"/>
    <property type="molecule type" value="Genomic_DNA"/>
</dbReference>
<proteinExistence type="predicted"/>
<accession>A0A6M0CL35</accession>
<evidence type="ECO:0000256" key="5">
    <source>
        <dbReference type="SAM" id="SignalP"/>
    </source>
</evidence>
<dbReference type="AlphaFoldDB" id="A0A6M0CL35"/>
<keyword evidence="5" id="KW-0732">Signal</keyword>
<dbReference type="Gene3D" id="3.40.630.40">
    <property type="entry name" value="Zn-dependent exopeptidases"/>
    <property type="match status" value="1"/>
</dbReference>
<dbReference type="RefSeq" id="WP_164030139.1">
    <property type="nucleotide sequence ID" value="NZ_JAABOQ010000002.1"/>
</dbReference>
<dbReference type="SMART" id="SM00646">
    <property type="entry name" value="Ami_3"/>
    <property type="match status" value="1"/>
</dbReference>
<name>A0A6M0CL35_9FLAO</name>
<dbReference type="PANTHER" id="PTHR30404:SF0">
    <property type="entry name" value="N-ACETYLMURAMOYL-L-ALANINE AMIDASE AMIC"/>
    <property type="match status" value="1"/>
</dbReference>
<organism evidence="7 8">
    <name type="scientific">Spongiivirga citrea</name>
    <dbReference type="NCBI Taxonomy" id="1481457"/>
    <lineage>
        <taxon>Bacteria</taxon>
        <taxon>Pseudomonadati</taxon>
        <taxon>Bacteroidota</taxon>
        <taxon>Flavobacteriia</taxon>
        <taxon>Flavobacteriales</taxon>
        <taxon>Flavobacteriaceae</taxon>
        <taxon>Spongiivirga</taxon>
    </lineage>
</organism>
<evidence type="ECO:0000313" key="7">
    <source>
        <dbReference type="EMBL" id="NER16714.1"/>
    </source>
</evidence>
<dbReference type="Pfam" id="PF01520">
    <property type="entry name" value="Amidase_3"/>
    <property type="match status" value="1"/>
</dbReference>
<gene>
    <name evidence="7" type="ORF">GWK10_05795</name>
</gene>
<dbReference type="CDD" id="cd02696">
    <property type="entry name" value="MurNAc-LAA"/>
    <property type="match status" value="1"/>
</dbReference>
<protein>
    <recommendedName>
        <fullName evidence="2">N-acetylmuramoyl-L-alanine amidase</fullName>
        <ecNumber evidence="2">3.5.1.28</ecNumber>
    </recommendedName>
</protein>